<evidence type="ECO:0000256" key="2">
    <source>
        <dbReference type="ARBA" id="ARBA00005731"/>
    </source>
</evidence>
<feature type="transmembrane region" description="Helical" evidence="6">
    <location>
        <begin position="214"/>
        <end position="233"/>
    </location>
</feature>
<accession>A0A8S1GSV5</accession>
<dbReference type="PANTHER" id="PTHR16119">
    <property type="entry name" value="TRANSMEMBRANE PROTEIN 144"/>
    <property type="match status" value="1"/>
</dbReference>
<dbReference type="Pfam" id="PF07857">
    <property type="entry name" value="TMEM144"/>
    <property type="match status" value="1"/>
</dbReference>
<evidence type="ECO:0000313" key="7">
    <source>
        <dbReference type="EMBL" id="CAD6185858.1"/>
    </source>
</evidence>
<dbReference type="PANTHER" id="PTHR16119:SF17">
    <property type="entry name" value="TRANSMEMBRANE PROTEIN 144"/>
    <property type="match status" value="1"/>
</dbReference>
<feature type="transmembrane region" description="Helical" evidence="6">
    <location>
        <begin position="65"/>
        <end position="93"/>
    </location>
</feature>
<protein>
    <recommendedName>
        <fullName evidence="9">Transmembrane protein 144</fullName>
    </recommendedName>
</protein>
<dbReference type="InterPro" id="IPR010651">
    <property type="entry name" value="Sugar_transport"/>
</dbReference>
<comment type="subcellular location">
    <subcellularLocation>
        <location evidence="1">Membrane</location>
        <topology evidence="1">Multi-pass membrane protein</topology>
    </subcellularLocation>
</comment>
<evidence type="ECO:0000313" key="8">
    <source>
        <dbReference type="Proteomes" id="UP000835052"/>
    </source>
</evidence>
<evidence type="ECO:0000256" key="3">
    <source>
        <dbReference type="ARBA" id="ARBA00022692"/>
    </source>
</evidence>
<evidence type="ECO:0000256" key="4">
    <source>
        <dbReference type="ARBA" id="ARBA00022989"/>
    </source>
</evidence>
<dbReference type="Proteomes" id="UP000835052">
    <property type="component" value="Unassembled WGS sequence"/>
</dbReference>
<dbReference type="GO" id="GO:0016020">
    <property type="term" value="C:membrane"/>
    <property type="evidence" value="ECO:0007669"/>
    <property type="project" value="UniProtKB-SubCell"/>
</dbReference>
<dbReference type="GO" id="GO:0015144">
    <property type="term" value="F:carbohydrate transmembrane transporter activity"/>
    <property type="evidence" value="ECO:0007669"/>
    <property type="project" value="InterPro"/>
</dbReference>
<dbReference type="EMBL" id="CAJGYM010000003">
    <property type="protein sequence ID" value="CAD6185858.1"/>
    <property type="molecule type" value="Genomic_DNA"/>
</dbReference>
<feature type="transmembrane region" description="Helical" evidence="6">
    <location>
        <begin position="177"/>
        <end position="194"/>
    </location>
</feature>
<feature type="transmembrane region" description="Helical" evidence="6">
    <location>
        <begin position="306"/>
        <end position="323"/>
    </location>
</feature>
<evidence type="ECO:0000256" key="5">
    <source>
        <dbReference type="ARBA" id="ARBA00023136"/>
    </source>
</evidence>
<dbReference type="AlphaFoldDB" id="A0A8S1GSV5"/>
<evidence type="ECO:0000256" key="1">
    <source>
        <dbReference type="ARBA" id="ARBA00004141"/>
    </source>
</evidence>
<feature type="transmembrane region" description="Helical" evidence="6">
    <location>
        <begin position="240"/>
        <end position="259"/>
    </location>
</feature>
<keyword evidence="3 6" id="KW-0812">Transmembrane</keyword>
<reference evidence="7" key="1">
    <citation type="submission" date="2020-10" db="EMBL/GenBank/DDBJ databases">
        <authorList>
            <person name="Kikuchi T."/>
        </authorList>
    </citation>
    <scope>NUCLEOTIDE SEQUENCE</scope>
    <source>
        <strain evidence="7">NKZ352</strain>
    </source>
</reference>
<feature type="transmembrane region" description="Helical" evidence="6">
    <location>
        <begin position="274"/>
        <end position="294"/>
    </location>
</feature>
<comment type="caution">
    <text evidence="7">The sequence shown here is derived from an EMBL/GenBank/DDBJ whole genome shotgun (WGS) entry which is preliminary data.</text>
</comment>
<keyword evidence="8" id="KW-1185">Reference proteome</keyword>
<keyword evidence="5 6" id="KW-0472">Membrane</keyword>
<evidence type="ECO:0000256" key="6">
    <source>
        <dbReference type="SAM" id="Phobius"/>
    </source>
</evidence>
<name>A0A8S1GSV5_9PELO</name>
<dbReference type="OrthoDB" id="426527at2759"/>
<evidence type="ECO:0008006" key="9">
    <source>
        <dbReference type="Google" id="ProtNLM"/>
    </source>
</evidence>
<feature type="transmembrane region" description="Helical" evidence="6">
    <location>
        <begin position="34"/>
        <end position="53"/>
    </location>
</feature>
<keyword evidence="4 6" id="KW-1133">Transmembrane helix</keyword>
<proteinExistence type="inferred from homology"/>
<organism evidence="7 8">
    <name type="scientific">Caenorhabditis auriculariae</name>
    <dbReference type="NCBI Taxonomy" id="2777116"/>
    <lineage>
        <taxon>Eukaryota</taxon>
        <taxon>Metazoa</taxon>
        <taxon>Ecdysozoa</taxon>
        <taxon>Nematoda</taxon>
        <taxon>Chromadorea</taxon>
        <taxon>Rhabditida</taxon>
        <taxon>Rhabditina</taxon>
        <taxon>Rhabditomorpha</taxon>
        <taxon>Rhabditoidea</taxon>
        <taxon>Rhabditidae</taxon>
        <taxon>Peloderinae</taxon>
        <taxon>Caenorhabditis</taxon>
    </lineage>
</organism>
<comment type="similarity">
    <text evidence="2">Belongs to the TMEM144 family.</text>
</comment>
<gene>
    <name evidence="7" type="ORF">CAUJ_LOCUS1777</name>
</gene>
<feature type="transmembrane region" description="Helical" evidence="6">
    <location>
        <begin position="121"/>
        <end position="140"/>
    </location>
</feature>
<dbReference type="InterPro" id="IPR012435">
    <property type="entry name" value="TMEM144"/>
</dbReference>
<sequence>MSAAIGLIACAVSSLFFGSVYVPIKKFESGDGLFVQWVMSAAIWLVGLAVYAMEGFPKFEPLAMIGGMLWTLGNSTAVPIMNTIGIGMGMLIWGTTNCIAGWACGRFGLFGIHATVPEKPLLNYFGLLLVIIGGFMFSQIRSNSQQTRSNSPLPRIDEDENRIPLIAMRGGSSPSPSLFFAGILYGTTFVPVIYVQDHPEKFPDAPVNGLSYVFAHFSGIFASATVLLIGYVLITKNNPFVNNAIVGPSLLGGLLWGIAQSSWFVANDNLSQAVSFPIISMLPGVCAAIWGVFYFHEIEGARNLRILSIAILTTLTGAVFVGISK</sequence>